<dbReference type="Proteomes" id="UP000027100">
    <property type="component" value="Unassembled WGS sequence"/>
</dbReference>
<evidence type="ECO:0000256" key="1">
    <source>
        <dbReference type="SAM" id="MobiDB-lite"/>
    </source>
</evidence>
<accession>A0A062VG15</accession>
<reference evidence="2 3" key="1">
    <citation type="journal article" date="2014" name="Antonie Van Leeuwenhoek">
        <title>Hyphomonas beringensis sp. nov. and Hyphomonas chukchiensis sp. nov., isolated from surface seawater of the Bering Sea and Chukchi Sea.</title>
        <authorList>
            <person name="Li C."/>
            <person name="Lai Q."/>
            <person name="Li G."/>
            <person name="Dong C."/>
            <person name="Wang J."/>
            <person name="Liao Y."/>
            <person name="Shao Z."/>
        </authorList>
    </citation>
    <scope>NUCLEOTIDE SEQUENCE [LARGE SCALE GENOMIC DNA]</scope>
    <source>
        <strain evidence="2 3">PS728</strain>
    </source>
</reference>
<dbReference type="PATRIC" id="fig|1280954.3.peg.3461"/>
<organism evidence="2 3">
    <name type="scientific">Hyphomonas polymorpha PS728</name>
    <dbReference type="NCBI Taxonomy" id="1280954"/>
    <lineage>
        <taxon>Bacteria</taxon>
        <taxon>Pseudomonadati</taxon>
        <taxon>Pseudomonadota</taxon>
        <taxon>Alphaproteobacteria</taxon>
        <taxon>Hyphomonadales</taxon>
        <taxon>Hyphomonadaceae</taxon>
        <taxon>Hyphomonas</taxon>
    </lineage>
</organism>
<feature type="region of interest" description="Disordered" evidence="1">
    <location>
        <begin position="73"/>
        <end position="105"/>
    </location>
</feature>
<keyword evidence="3" id="KW-1185">Reference proteome</keyword>
<evidence type="ECO:0000313" key="3">
    <source>
        <dbReference type="Proteomes" id="UP000027100"/>
    </source>
</evidence>
<sequence length="105" mass="10817">MMLAAVAISSGNMATQPVLSVTEAGKGSAEIAHAVLPKADRDGRLRLQVMPSDGDDMPQAVFAVFEGYSFPPAAHGSLPDPPRSADAAPHLSTRFSAPRAPPVPA</sequence>
<name>A0A062VG15_9PROT</name>
<proteinExistence type="predicted"/>
<gene>
    <name evidence="2" type="ORF">HPO_17140</name>
</gene>
<evidence type="ECO:0000313" key="2">
    <source>
        <dbReference type="EMBL" id="KCZ96972.1"/>
    </source>
</evidence>
<comment type="caution">
    <text evidence="2">The sequence shown here is derived from an EMBL/GenBank/DDBJ whole genome shotgun (WGS) entry which is preliminary data.</text>
</comment>
<dbReference type="AlphaFoldDB" id="A0A062VG15"/>
<dbReference type="EMBL" id="ARYM01000028">
    <property type="protein sequence ID" value="KCZ96972.1"/>
    <property type="molecule type" value="Genomic_DNA"/>
</dbReference>
<protein>
    <submittedName>
        <fullName evidence="2">Uncharacterized protein</fullName>
    </submittedName>
</protein>